<dbReference type="PANTHER" id="PTHR38700:SF1">
    <property type="entry name" value="PH DOMAIN-CONTAINING PROTEIN"/>
    <property type="match status" value="1"/>
</dbReference>
<feature type="compositionally biased region" description="Basic and acidic residues" evidence="1">
    <location>
        <begin position="463"/>
        <end position="476"/>
    </location>
</feature>
<name>G4TWA5_SERID</name>
<feature type="compositionally biased region" description="Polar residues" evidence="1">
    <location>
        <begin position="533"/>
        <end position="545"/>
    </location>
</feature>
<dbReference type="STRING" id="1109443.G4TWA5"/>
<feature type="region of interest" description="Disordered" evidence="1">
    <location>
        <begin position="514"/>
        <end position="715"/>
    </location>
</feature>
<feature type="region of interest" description="Disordered" evidence="1">
    <location>
        <begin position="1"/>
        <end position="148"/>
    </location>
</feature>
<evidence type="ECO:0000256" key="1">
    <source>
        <dbReference type="SAM" id="MobiDB-lite"/>
    </source>
</evidence>
<feature type="compositionally biased region" description="Pro residues" evidence="1">
    <location>
        <begin position="682"/>
        <end position="693"/>
    </location>
</feature>
<dbReference type="HOGENOM" id="CLU_299386_0_0_1"/>
<dbReference type="AlphaFoldDB" id="G4TWA5"/>
<dbReference type="InterPro" id="IPR029071">
    <property type="entry name" value="Ubiquitin-like_domsf"/>
</dbReference>
<feature type="compositionally biased region" description="Polar residues" evidence="1">
    <location>
        <begin position="570"/>
        <end position="579"/>
    </location>
</feature>
<feature type="compositionally biased region" description="Polar residues" evidence="1">
    <location>
        <begin position="516"/>
        <end position="526"/>
    </location>
</feature>
<feature type="compositionally biased region" description="Gly residues" evidence="1">
    <location>
        <begin position="402"/>
        <end position="413"/>
    </location>
</feature>
<reference evidence="2 3" key="1">
    <citation type="journal article" date="2011" name="PLoS Pathog.">
        <title>Endophytic Life Strategies Decoded by Genome and Transcriptome Analyses of the Mutualistic Root Symbiont Piriformospora indica.</title>
        <authorList>
            <person name="Zuccaro A."/>
            <person name="Lahrmann U."/>
            <person name="Guldener U."/>
            <person name="Langen G."/>
            <person name="Pfiffi S."/>
            <person name="Biedenkopf D."/>
            <person name="Wong P."/>
            <person name="Samans B."/>
            <person name="Grimm C."/>
            <person name="Basiewicz M."/>
            <person name="Murat C."/>
            <person name="Martin F."/>
            <person name="Kogel K.H."/>
        </authorList>
    </citation>
    <scope>NUCLEOTIDE SEQUENCE [LARGE SCALE GENOMIC DNA]</scope>
    <source>
        <strain evidence="2 3">DSM 11827</strain>
    </source>
</reference>
<feature type="compositionally biased region" description="Low complexity" evidence="1">
    <location>
        <begin position="88"/>
        <end position="101"/>
    </location>
</feature>
<feature type="compositionally biased region" description="Acidic residues" evidence="1">
    <location>
        <begin position="28"/>
        <end position="38"/>
    </location>
</feature>
<organism evidence="2 3">
    <name type="scientific">Serendipita indica (strain DSM 11827)</name>
    <name type="common">Root endophyte fungus</name>
    <name type="synonym">Piriformospora indica</name>
    <dbReference type="NCBI Taxonomy" id="1109443"/>
    <lineage>
        <taxon>Eukaryota</taxon>
        <taxon>Fungi</taxon>
        <taxon>Dikarya</taxon>
        <taxon>Basidiomycota</taxon>
        <taxon>Agaricomycotina</taxon>
        <taxon>Agaricomycetes</taxon>
        <taxon>Sebacinales</taxon>
        <taxon>Serendipitaceae</taxon>
        <taxon>Serendipita</taxon>
    </lineage>
</organism>
<feature type="compositionally biased region" description="Polar residues" evidence="1">
    <location>
        <begin position="1"/>
        <end position="10"/>
    </location>
</feature>
<dbReference type="SUPFAM" id="SSF54236">
    <property type="entry name" value="Ubiquitin-like"/>
    <property type="match status" value="1"/>
</dbReference>
<dbReference type="InterPro" id="IPR011993">
    <property type="entry name" value="PH-like_dom_sf"/>
</dbReference>
<feature type="region of interest" description="Disordered" evidence="1">
    <location>
        <begin position="228"/>
        <end position="284"/>
    </location>
</feature>
<feature type="compositionally biased region" description="Polar residues" evidence="1">
    <location>
        <begin position="102"/>
        <end position="124"/>
    </location>
</feature>
<dbReference type="SUPFAM" id="SSF50729">
    <property type="entry name" value="PH domain-like"/>
    <property type="match status" value="1"/>
</dbReference>
<evidence type="ECO:0000313" key="2">
    <source>
        <dbReference type="EMBL" id="CCA75598.1"/>
    </source>
</evidence>
<feature type="compositionally biased region" description="Acidic residues" evidence="1">
    <location>
        <begin position="236"/>
        <end position="250"/>
    </location>
</feature>
<feature type="compositionally biased region" description="Polar residues" evidence="1">
    <location>
        <begin position="608"/>
        <end position="617"/>
    </location>
</feature>
<dbReference type="EMBL" id="CAFZ01000478">
    <property type="protein sequence ID" value="CCA75598.1"/>
    <property type="molecule type" value="Genomic_DNA"/>
</dbReference>
<dbReference type="eggNOG" id="ENOG502S2MX">
    <property type="taxonomic scope" value="Eukaryota"/>
</dbReference>
<keyword evidence="3" id="KW-1185">Reference proteome</keyword>
<dbReference type="OrthoDB" id="43122at2759"/>
<dbReference type="Proteomes" id="UP000007148">
    <property type="component" value="Unassembled WGS sequence"/>
</dbReference>
<dbReference type="InParanoid" id="G4TWA5"/>
<feature type="region of interest" description="Disordered" evidence="1">
    <location>
        <begin position="315"/>
        <end position="502"/>
    </location>
</feature>
<evidence type="ECO:0000313" key="3">
    <source>
        <dbReference type="Proteomes" id="UP000007148"/>
    </source>
</evidence>
<evidence type="ECO:0008006" key="4">
    <source>
        <dbReference type="Google" id="ProtNLM"/>
    </source>
</evidence>
<feature type="compositionally biased region" description="Basic and acidic residues" evidence="1">
    <location>
        <begin position="344"/>
        <end position="361"/>
    </location>
</feature>
<feature type="compositionally biased region" description="Polar residues" evidence="1">
    <location>
        <begin position="695"/>
        <end position="708"/>
    </location>
</feature>
<feature type="compositionally biased region" description="Basic and acidic residues" evidence="1">
    <location>
        <begin position="270"/>
        <end position="280"/>
    </location>
</feature>
<gene>
    <name evidence="2" type="ORF">PIIN_09588</name>
</gene>
<dbReference type="PANTHER" id="PTHR38700">
    <property type="entry name" value="YALI0E22418P"/>
    <property type="match status" value="1"/>
</dbReference>
<dbReference type="Gene3D" id="2.30.29.30">
    <property type="entry name" value="Pleckstrin-homology domain (PH domain)/Phosphotyrosine-binding domain (PTB)"/>
    <property type="match status" value="1"/>
</dbReference>
<comment type="caution">
    <text evidence="2">The sequence shown here is derived from an EMBL/GenBank/DDBJ whole genome shotgun (WGS) entry which is preliminary data.</text>
</comment>
<accession>G4TWA5</accession>
<feature type="compositionally biased region" description="Polar residues" evidence="1">
    <location>
        <begin position="488"/>
        <end position="500"/>
    </location>
</feature>
<proteinExistence type="predicted"/>
<feature type="compositionally biased region" description="Polar residues" evidence="1">
    <location>
        <begin position="660"/>
        <end position="677"/>
    </location>
</feature>
<sequence length="988" mass="108400">MKYSRWSGSVPSYPAKRHSRLSVVETSSDADDEQDDLDLASPKILGIMDSNSSLGHGQQQQQAPPSSRPRRRSALALADRLTTMVSLRRGTNSRSRSRSGSDAISPQSARTNSSNVLTTNTRSRGTSRDHSACTTEDDRESSEDPHSVEDDMAEFGYLLEDDPFANLSTPPSECQSPLGGRTWIRQLSSTDVIREEPEEMLDDLTRKRLSMRRASSTSALHVHFTTGNRLEQQVKEEDEGDDEREHDDGDATSSLFHEIGHASTSALPYSRDEDVPERKRSNSLTERVRHIVQSRPSLPSLSILANTKIFLPHSSKSSSLAARFPSEPWDDPKYTQHNQSKSSLMDHIRTVSSRREGRDRSNGSFNQSGGFYDEGNSGFQRRYEESGSDGAGRMPGDRDRAGGGAGGGNGGRYPSGNGPHSSQEDSSGHTTSETTNSEDEDSDNVPLGHRPNAFSAQKSLRMRIKDERRSRKETIKASRAAPAATHLEPTSSTSTKTDNLSADDLTARLLRLRATESPSLPASPTGRTAFPTLPTSSMTKATSPLRSPIYGSFPAPAPQPIPSSSAQASTFAFPSSSTPMSPPAIKRHATDAAGHGPPHTALPRPTFPTRSMTSFDSPRTAVPGGSFDLRRPSDDAQHAQAPLPTPSGRLRADTLLGKLVSSSGANKLRQRATSLHSSKAPHPMPQVPLPPLPLSRQSDSAWNNQGERSSAGDASGGFMMQQRIFIGDMQRFGVVEIGSKTNARDVVEELASRERPIREYELLMEVYNSWNSDTRMNYFMLKRTPLAPYLAAEAMPKASPTYSGYVEWEQKRGKWTKRWLELREHSLWLSKRQGAKDATHLCTLSNFDAYNITRIHKSPKPYTFSVKSVQNMRLFESMTDYHHVFSCDAMDVLCPTPGTHRAVPTTSTSVSSINGNFSITGSFTRASRLSIWYETRTAGTSASLPTKLIRDAPDAVVADCWRHIPFGILPAGSWVAALKASLNPDLFL</sequence>
<feature type="compositionally biased region" description="Basic and acidic residues" evidence="1">
    <location>
        <begin position="628"/>
        <end position="637"/>
    </location>
</feature>
<protein>
    <recommendedName>
        <fullName evidence="4">PH domain-containing protein</fullName>
    </recommendedName>
</protein>